<reference evidence="2" key="1">
    <citation type="submission" date="2022-11" db="UniProtKB">
        <authorList>
            <consortium name="WormBaseParasite"/>
        </authorList>
    </citation>
    <scope>IDENTIFICATION</scope>
</reference>
<sequence>MLLKVVASIKARSFLPTSCNNILEEIPPEEQATNASIPDLIVQPAKEADSNNEFPVETSITNMTVSASHDENFLPGYPFIHYPGNIIIVTYNQHILAQLSMIDCDLYATWLAKEFGAKTGAKVTGTKITGAQTASSEMTKCQTRYRQNGGAEMCLSVLCMAFTIVGLKGNRCAMMTIENQHCMLGSIDILGDRIGKRFSNDVFLRFKENPSSARSMIHSRRTGDNSFKTNKRRMQRAVAYESNTTGRRTNITADLTRPFRAEILGKQENPSNDESCYLALLH</sequence>
<evidence type="ECO:0000313" key="2">
    <source>
        <dbReference type="WBParaSite" id="nRc.2.0.1.t25480-RA"/>
    </source>
</evidence>
<name>A0A915JH86_ROMCU</name>
<organism evidence="1 2">
    <name type="scientific">Romanomermis culicivorax</name>
    <name type="common">Nematode worm</name>
    <dbReference type="NCBI Taxonomy" id="13658"/>
    <lineage>
        <taxon>Eukaryota</taxon>
        <taxon>Metazoa</taxon>
        <taxon>Ecdysozoa</taxon>
        <taxon>Nematoda</taxon>
        <taxon>Enoplea</taxon>
        <taxon>Dorylaimia</taxon>
        <taxon>Mermithida</taxon>
        <taxon>Mermithoidea</taxon>
        <taxon>Mermithidae</taxon>
        <taxon>Romanomermis</taxon>
    </lineage>
</organism>
<dbReference type="WBParaSite" id="nRc.2.0.1.t25480-RA">
    <property type="protein sequence ID" value="nRc.2.0.1.t25480-RA"/>
    <property type="gene ID" value="nRc.2.0.1.g25480"/>
</dbReference>
<accession>A0A915JH86</accession>
<dbReference type="AlphaFoldDB" id="A0A915JH86"/>
<proteinExistence type="predicted"/>
<evidence type="ECO:0000313" key="1">
    <source>
        <dbReference type="Proteomes" id="UP000887565"/>
    </source>
</evidence>
<keyword evidence="1" id="KW-1185">Reference proteome</keyword>
<dbReference type="Proteomes" id="UP000887565">
    <property type="component" value="Unplaced"/>
</dbReference>
<protein>
    <submittedName>
        <fullName evidence="2">Uncharacterized protein</fullName>
    </submittedName>
</protein>